<name>A0A1V9Y738_9STRA</name>
<dbReference type="InterPro" id="IPR035892">
    <property type="entry name" value="C2_domain_sf"/>
</dbReference>
<evidence type="ECO:0000256" key="1">
    <source>
        <dbReference type="SAM" id="MobiDB-lite"/>
    </source>
</evidence>
<dbReference type="STRING" id="74557.A0A1V9Y738"/>
<comment type="caution">
    <text evidence="3">The sequence shown here is derived from an EMBL/GenBank/DDBJ whole genome shotgun (WGS) entry which is preliminary data.</text>
</comment>
<dbReference type="OrthoDB" id="79171at2759"/>
<dbReference type="SUPFAM" id="SSF49562">
    <property type="entry name" value="C2 domain (Calcium/lipid-binding domain, CaLB)"/>
    <property type="match status" value="1"/>
</dbReference>
<dbReference type="AlphaFoldDB" id="A0A1V9Y738"/>
<dbReference type="PROSITE" id="PS50004">
    <property type="entry name" value="C2"/>
    <property type="match status" value="1"/>
</dbReference>
<accession>A0A1V9Y738</accession>
<reference evidence="3 4" key="1">
    <citation type="journal article" date="2014" name="Genome Biol. Evol.">
        <title>The secreted proteins of Achlya hypogyna and Thraustotheca clavata identify the ancestral oomycete secretome and reveal gene acquisitions by horizontal gene transfer.</title>
        <authorList>
            <person name="Misner I."/>
            <person name="Blouin N."/>
            <person name="Leonard G."/>
            <person name="Richards T.A."/>
            <person name="Lane C.E."/>
        </authorList>
    </citation>
    <scope>NUCLEOTIDE SEQUENCE [LARGE SCALE GENOMIC DNA]</scope>
    <source>
        <strain evidence="3 4">ATCC 34112</strain>
    </source>
</reference>
<protein>
    <recommendedName>
        <fullName evidence="2">C2 domain-containing protein</fullName>
    </recommendedName>
</protein>
<evidence type="ECO:0000313" key="3">
    <source>
        <dbReference type="EMBL" id="OQR81519.1"/>
    </source>
</evidence>
<dbReference type="Gene3D" id="2.30.30.140">
    <property type="match status" value="1"/>
</dbReference>
<dbReference type="CDD" id="cd20404">
    <property type="entry name" value="Tudor_Agenet_AtEML-like"/>
    <property type="match status" value="1"/>
</dbReference>
<feature type="region of interest" description="Disordered" evidence="1">
    <location>
        <begin position="471"/>
        <end position="500"/>
    </location>
</feature>
<feature type="compositionally biased region" description="Basic and acidic residues" evidence="1">
    <location>
        <begin position="333"/>
        <end position="342"/>
    </location>
</feature>
<dbReference type="EMBL" id="JNBS01004967">
    <property type="protein sequence ID" value="OQR81519.1"/>
    <property type="molecule type" value="Genomic_DNA"/>
</dbReference>
<evidence type="ECO:0000313" key="4">
    <source>
        <dbReference type="Proteomes" id="UP000243217"/>
    </source>
</evidence>
<keyword evidence="4" id="KW-1185">Reference proteome</keyword>
<dbReference type="InterPro" id="IPR000008">
    <property type="entry name" value="C2_dom"/>
</dbReference>
<proteinExistence type="predicted"/>
<feature type="compositionally biased region" description="Polar residues" evidence="1">
    <location>
        <begin position="355"/>
        <end position="364"/>
    </location>
</feature>
<sequence>MDANVGARVEVFWESEDGWFTGIIQEYDAQVGYRVLYDDGDEQWETASNPDRFHILQNIQNDERHVEAMDPPDDAEQEQDDVVQAIDPPSDEESESSNDVVAPTEEQAETKMNAAISIPLRVAKKQIQQEMLQAGPGTALLSGNVQYVRSELDTVYNAYVKVSFVAPGPGSVMLRCKTVLFTTTTIANSARPIWRDAIWSYSIPNDDGKPWESLRGDLLFAVFNQGENNIFIGQVVLPIQSFLSDNCPPGPQTLFDEEYSLTSRQGNLLGGIYLRLSHQLILPPAKLSLSSPMPDMSRDDVQLFKPKKSKQEPINKGKKKHISSHYINRTKREIEIQHENEGHKKRVQGAKSRQPKTPNTSNKLTAHSAINRKKELAVIDAENKRLQCRRKNINKDKRTATQPSDPPIDMASQATYVIQVELTTSVALLQKNVAELEQELVSNKSSLSRLTISNGKDSRVLENLEKAYKRTQSAATKANVNTKPSKPTKKTNDNTTALDKSEHLALLERENASIVAERQELMNQIRSLHSEESEAQEIISKLEMEFARVESRRAYLYNPKASSDNAQVQIIKAWNELTNLKICVAALEEKADQTTIKQQSNEATNENWHEKLQNRKEKEFQIKAQRDVYRQEYEQLITSKAVENLRQQVLEMQHMLLLCEHEEKAMIAANIDAQVKVQDAAIAFQRQFHAEKTDTDVLFQVTNLQ</sequence>
<organism evidence="3 4">
    <name type="scientific">Thraustotheca clavata</name>
    <dbReference type="NCBI Taxonomy" id="74557"/>
    <lineage>
        <taxon>Eukaryota</taxon>
        <taxon>Sar</taxon>
        <taxon>Stramenopiles</taxon>
        <taxon>Oomycota</taxon>
        <taxon>Saprolegniomycetes</taxon>
        <taxon>Saprolegniales</taxon>
        <taxon>Achlyaceae</taxon>
        <taxon>Thraustotheca</taxon>
    </lineage>
</organism>
<gene>
    <name evidence="3" type="ORF">THRCLA_11658</name>
</gene>
<dbReference type="Proteomes" id="UP000243217">
    <property type="component" value="Unassembled WGS sequence"/>
</dbReference>
<evidence type="ECO:0000259" key="2">
    <source>
        <dbReference type="PROSITE" id="PS50004"/>
    </source>
</evidence>
<feature type="region of interest" description="Disordered" evidence="1">
    <location>
        <begin position="333"/>
        <end position="364"/>
    </location>
</feature>
<feature type="domain" description="C2" evidence="2">
    <location>
        <begin position="121"/>
        <end position="254"/>
    </location>
</feature>